<comment type="caution">
    <text evidence="2">The sequence shown here is derived from an EMBL/GenBank/DDBJ whole genome shotgun (WGS) entry which is preliminary data.</text>
</comment>
<dbReference type="AlphaFoldDB" id="A0A2S3UQ55"/>
<protein>
    <submittedName>
        <fullName evidence="2">Uncharacterized protein</fullName>
    </submittedName>
</protein>
<feature type="region of interest" description="Disordered" evidence="1">
    <location>
        <begin position="1"/>
        <end position="23"/>
    </location>
</feature>
<sequence length="94" mass="10630">MFAALDMTTANMKGGEQERMDNNELTQTELLKRLGERVALLARMQSEAARLLSERAAGFFGLQERLAKEFNRASDLTQKLAERLDARLKARMAN</sequence>
<organism evidence="2 3">
    <name type="scientific">Roseibium marinum</name>
    <dbReference type="NCBI Taxonomy" id="281252"/>
    <lineage>
        <taxon>Bacteria</taxon>
        <taxon>Pseudomonadati</taxon>
        <taxon>Pseudomonadota</taxon>
        <taxon>Alphaproteobacteria</taxon>
        <taxon>Hyphomicrobiales</taxon>
        <taxon>Stappiaceae</taxon>
        <taxon>Roseibium</taxon>
    </lineage>
</organism>
<dbReference type="Proteomes" id="UP000236959">
    <property type="component" value="Unassembled WGS sequence"/>
</dbReference>
<evidence type="ECO:0000256" key="1">
    <source>
        <dbReference type="SAM" id="MobiDB-lite"/>
    </source>
</evidence>
<gene>
    <name evidence="2" type="ORF">CLV41_10896</name>
</gene>
<accession>A0A2S3UQ55</accession>
<name>A0A2S3UQ55_9HYPH</name>
<keyword evidence="3" id="KW-1185">Reference proteome</keyword>
<evidence type="ECO:0000313" key="3">
    <source>
        <dbReference type="Proteomes" id="UP000236959"/>
    </source>
</evidence>
<dbReference type="RefSeq" id="WP_103223736.1">
    <property type="nucleotide sequence ID" value="NZ_PPCN01000008.1"/>
</dbReference>
<evidence type="ECO:0000313" key="2">
    <source>
        <dbReference type="EMBL" id="POF29673.1"/>
    </source>
</evidence>
<reference evidence="2 3" key="1">
    <citation type="submission" date="2018-01" db="EMBL/GenBank/DDBJ databases">
        <title>Genomic Encyclopedia of Archaeal and Bacterial Type Strains, Phase II (KMG-II): from individual species to whole genera.</title>
        <authorList>
            <person name="Goeker M."/>
        </authorList>
    </citation>
    <scope>NUCLEOTIDE SEQUENCE [LARGE SCALE GENOMIC DNA]</scope>
    <source>
        <strain evidence="2 3">DSM 17023</strain>
    </source>
</reference>
<dbReference type="EMBL" id="PPCN01000008">
    <property type="protein sequence ID" value="POF29673.1"/>
    <property type="molecule type" value="Genomic_DNA"/>
</dbReference>
<proteinExistence type="predicted"/>